<dbReference type="RefSeq" id="WP_251972989.1">
    <property type="nucleotide sequence ID" value="NZ_AP025730.1"/>
</dbReference>
<evidence type="ECO:0000256" key="10">
    <source>
        <dbReference type="ARBA" id="ARBA00022741"/>
    </source>
</evidence>
<evidence type="ECO:0000256" key="13">
    <source>
        <dbReference type="ARBA" id="ARBA00023134"/>
    </source>
</evidence>
<evidence type="ECO:0000256" key="8">
    <source>
        <dbReference type="ARBA" id="ARBA00022573"/>
    </source>
</evidence>
<evidence type="ECO:0000256" key="14">
    <source>
        <dbReference type="PIRNR" id="PIRNR006135"/>
    </source>
</evidence>
<dbReference type="EMBL" id="AP025730">
    <property type="protein sequence ID" value="BDI04905.1"/>
    <property type="molecule type" value="Genomic_DNA"/>
</dbReference>
<dbReference type="SUPFAM" id="SSF52540">
    <property type="entry name" value="P-loop containing nucleoside triphosphate hydrolases"/>
    <property type="match status" value="1"/>
</dbReference>
<dbReference type="PANTHER" id="PTHR34848">
    <property type="match status" value="1"/>
</dbReference>
<evidence type="ECO:0000313" key="15">
    <source>
        <dbReference type="EMBL" id="BDI04905.1"/>
    </source>
</evidence>
<evidence type="ECO:0000256" key="7">
    <source>
        <dbReference type="ARBA" id="ARBA00007490"/>
    </source>
</evidence>
<protein>
    <recommendedName>
        <fullName evidence="14">Bifunctional adenosylcobalamin biosynthesis protein</fullName>
        <ecNumber evidence="14">2.7.1.156</ecNumber>
        <ecNumber evidence="14">2.7.7.62</ecNumber>
    </recommendedName>
</protein>
<name>A0ABN6PNN8_9BURK</name>
<comment type="catalytic activity">
    <reaction evidence="1 14">
        <text>adenosylcob(III)inamide + ATP = adenosylcob(III)inamide phosphate + ADP + H(+)</text>
        <dbReference type="Rhea" id="RHEA:15769"/>
        <dbReference type="ChEBI" id="CHEBI:2480"/>
        <dbReference type="ChEBI" id="CHEBI:15378"/>
        <dbReference type="ChEBI" id="CHEBI:30616"/>
        <dbReference type="ChEBI" id="CHEBI:58502"/>
        <dbReference type="ChEBI" id="CHEBI:456216"/>
        <dbReference type="EC" id="2.7.1.156"/>
    </reaction>
</comment>
<evidence type="ECO:0000313" key="16">
    <source>
        <dbReference type="Proteomes" id="UP001057498"/>
    </source>
</evidence>
<evidence type="ECO:0000256" key="3">
    <source>
        <dbReference type="ARBA" id="ARBA00001522"/>
    </source>
</evidence>
<keyword evidence="8 14" id="KW-0169">Cobalamin biosynthesis</keyword>
<evidence type="ECO:0000256" key="12">
    <source>
        <dbReference type="ARBA" id="ARBA00022840"/>
    </source>
</evidence>
<evidence type="ECO:0000256" key="4">
    <source>
        <dbReference type="ARBA" id="ARBA00003889"/>
    </source>
</evidence>
<dbReference type="PANTHER" id="PTHR34848:SF1">
    <property type="entry name" value="BIFUNCTIONAL ADENOSYLCOBALAMIN BIOSYNTHESIS PROTEIN COBU"/>
    <property type="match status" value="1"/>
</dbReference>
<accession>A0ABN6PNN8</accession>
<evidence type="ECO:0000256" key="11">
    <source>
        <dbReference type="ARBA" id="ARBA00022777"/>
    </source>
</evidence>
<evidence type="ECO:0000256" key="1">
    <source>
        <dbReference type="ARBA" id="ARBA00000312"/>
    </source>
</evidence>
<dbReference type="CDD" id="cd00544">
    <property type="entry name" value="CobU"/>
    <property type="match status" value="1"/>
</dbReference>
<keyword evidence="11 14" id="KW-0418">Kinase</keyword>
<dbReference type="Gene3D" id="3.40.50.300">
    <property type="entry name" value="P-loop containing nucleotide triphosphate hydrolases"/>
    <property type="match status" value="1"/>
</dbReference>
<keyword evidence="13 14" id="KW-0342">GTP-binding</keyword>
<sequence>MKPTHELILGGAKSGKSRRAEDLAAHWLAGAGGRSAVLLATALAGDDEMAARIARHRRDRAERVPDLATVEVPVDLPAALQAQDDPQRLLLVDCLTLWLTQCLLPPPGAAPQDWAALEQALLQAVQAARSPLVFVSNEIGLGVMPMSPEARRCVDALGLLHQRLAAACDRVTLLVAGLPLAVKGALP</sequence>
<dbReference type="PIRSF" id="PIRSF006135">
    <property type="entry name" value="CobU"/>
    <property type="match status" value="1"/>
</dbReference>
<dbReference type="EC" id="2.7.7.62" evidence="14"/>
<comment type="pathway">
    <text evidence="5 14">Cofactor biosynthesis; adenosylcobalamin biosynthesis; adenosylcobalamin from cob(II)yrinate a,c-diamide: step 6/7.</text>
</comment>
<organism evidence="15 16">
    <name type="scientific">Sphaerotilus microaerophilus</name>
    <dbReference type="NCBI Taxonomy" id="2914710"/>
    <lineage>
        <taxon>Bacteria</taxon>
        <taxon>Pseudomonadati</taxon>
        <taxon>Pseudomonadota</taxon>
        <taxon>Betaproteobacteria</taxon>
        <taxon>Burkholderiales</taxon>
        <taxon>Sphaerotilaceae</taxon>
        <taxon>Sphaerotilus</taxon>
    </lineage>
</organism>
<evidence type="ECO:0000256" key="2">
    <source>
        <dbReference type="ARBA" id="ARBA00000711"/>
    </source>
</evidence>
<evidence type="ECO:0000256" key="9">
    <source>
        <dbReference type="ARBA" id="ARBA00022679"/>
    </source>
</evidence>
<reference evidence="15" key="1">
    <citation type="submission" date="2022-04" db="EMBL/GenBank/DDBJ databases">
        <title>Whole genome sequence of Sphaerotilus sp. FB-5.</title>
        <authorList>
            <person name="Takeda M."/>
            <person name="Narihara S."/>
            <person name="Akimoto M."/>
            <person name="Akimoto R."/>
            <person name="Nishiyashiki S."/>
            <person name="Murakami T."/>
        </authorList>
    </citation>
    <scope>NUCLEOTIDE SEQUENCE</scope>
    <source>
        <strain evidence="15">FB-5</strain>
    </source>
</reference>
<comment type="pathway">
    <text evidence="6 14">Cofactor biosynthesis; adenosylcobalamin biosynthesis; adenosylcobalamin from cob(II)yrinate a,c-diamide: step 5/7.</text>
</comment>
<keyword evidence="9 14" id="KW-0808">Transferase</keyword>
<dbReference type="Pfam" id="PF02283">
    <property type="entry name" value="CobU"/>
    <property type="match status" value="1"/>
</dbReference>
<dbReference type="InterPro" id="IPR003203">
    <property type="entry name" value="CobU/CobP"/>
</dbReference>
<comment type="catalytic activity">
    <reaction evidence="2 14">
        <text>adenosylcob(III)inamide phosphate + GTP + H(+) = adenosylcob(III)inamide-GDP + diphosphate</text>
        <dbReference type="Rhea" id="RHEA:22712"/>
        <dbReference type="ChEBI" id="CHEBI:15378"/>
        <dbReference type="ChEBI" id="CHEBI:33019"/>
        <dbReference type="ChEBI" id="CHEBI:37565"/>
        <dbReference type="ChEBI" id="CHEBI:58502"/>
        <dbReference type="ChEBI" id="CHEBI:60487"/>
        <dbReference type="EC" id="2.7.7.62"/>
    </reaction>
</comment>
<keyword evidence="16" id="KW-1185">Reference proteome</keyword>
<dbReference type="InterPro" id="IPR027417">
    <property type="entry name" value="P-loop_NTPase"/>
</dbReference>
<gene>
    <name evidence="15" type="ORF">CATMQ487_18750</name>
</gene>
<keyword evidence="10 14" id="KW-0547">Nucleotide-binding</keyword>
<keyword evidence="12 14" id="KW-0067">ATP-binding</keyword>
<comment type="catalytic activity">
    <reaction evidence="3">
        <text>adenosylcob(III)inamide + GTP = adenosylcob(III)inamide phosphate + GDP + H(+)</text>
        <dbReference type="Rhea" id="RHEA:15765"/>
        <dbReference type="ChEBI" id="CHEBI:2480"/>
        <dbReference type="ChEBI" id="CHEBI:15378"/>
        <dbReference type="ChEBI" id="CHEBI:37565"/>
        <dbReference type="ChEBI" id="CHEBI:58189"/>
        <dbReference type="ChEBI" id="CHEBI:58502"/>
        <dbReference type="EC" id="2.7.1.156"/>
    </reaction>
</comment>
<evidence type="ECO:0000256" key="6">
    <source>
        <dbReference type="ARBA" id="ARBA00005159"/>
    </source>
</evidence>
<dbReference type="Proteomes" id="UP001057498">
    <property type="component" value="Chromosome"/>
</dbReference>
<evidence type="ECO:0000256" key="5">
    <source>
        <dbReference type="ARBA" id="ARBA00004692"/>
    </source>
</evidence>
<dbReference type="GO" id="GO:0016301">
    <property type="term" value="F:kinase activity"/>
    <property type="evidence" value="ECO:0007669"/>
    <property type="project" value="UniProtKB-KW"/>
</dbReference>
<dbReference type="EC" id="2.7.1.156" evidence="14"/>
<comment type="similarity">
    <text evidence="7 14">Belongs to the CobU/CobP family.</text>
</comment>
<proteinExistence type="inferred from homology"/>
<comment type="function">
    <text evidence="4 14">Catalyzes ATP-dependent phosphorylation of adenosylcobinamide and addition of GMP to adenosylcobinamide phosphate.</text>
</comment>